<evidence type="ECO:0000313" key="2">
    <source>
        <dbReference type="Proteomes" id="UP000003803"/>
    </source>
</evidence>
<sequence length="46" mass="5278">MIRTAVRPEPNEYLCTYYPGQRALCQEIAACFASGRLHHMEFCRSG</sequence>
<reference evidence="1" key="2">
    <citation type="submission" date="2013-09" db="EMBL/GenBank/DDBJ databases">
        <title>Draft genome sequence of Anaerotruncus colihominis(DSM 17241).</title>
        <authorList>
            <person name="Sudarsanam P."/>
            <person name="Ley R."/>
            <person name="Guruge J."/>
            <person name="Turnbaugh P.J."/>
            <person name="Mahowald M."/>
            <person name="Liep D."/>
            <person name="Gordon J."/>
        </authorList>
    </citation>
    <scope>NUCLEOTIDE SEQUENCE</scope>
    <source>
        <strain evidence="1">DSM 17241</strain>
    </source>
</reference>
<reference evidence="1" key="1">
    <citation type="submission" date="2007-11" db="EMBL/GenBank/DDBJ databases">
        <authorList>
            <person name="Fulton L."/>
            <person name="Clifton S."/>
            <person name="Fulton B."/>
            <person name="Xu J."/>
            <person name="Minx P."/>
            <person name="Pepin K.H."/>
            <person name="Johnson M."/>
            <person name="Thiruvilangam P."/>
            <person name="Bhonagiri V."/>
            <person name="Nash W.E."/>
            <person name="Mardis E.R."/>
            <person name="Wilson R.K."/>
        </authorList>
    </citation>
    <scope>NUCLEOTIDE SEQUENCE [LARGE SCALE GENOMIC DNA]</scope>
    <source>
        <strain evidence="1">DSM 17241</strain>
    </source>
</reference>
<dbReference type="HOGENOM" id="CLU_3179443_0_0_9"/>
<organism evidence="1 2">
    <name type="scientific">Anaerotruncus colihominis DSM 17241</name>
    <dbReference type="NCBI Taxonomy" id="445972"/>
    <lineage>
        <taxon>Bacteria</taxon>
        <taxon>Bacillati</taxon>
        <taxon>Bacillota</taxon>
        <taxon>Clostridia</taxon>
        <taxon>Eubacteriales</taxon>
        <taxon>Oscillospiraceae</taxon>
        <taxon>Anaerotruncus</taxon>
    </lineage>
</organism>
<comment type="caution">
    <text evidence="1">The sequence shown here is derived from an EMBL/GenBank/DDBJ whole genome shotgun (WGS) entry which is preliminary data.</text>
</comment>
<evidence type="ECO:0000313" key="1">
    <source>
        <dbReference type="EMBL" id="EDS12245.1"/>
    </source>
</evidence>
<protein>
    <submittedName>
        <fullName evidence="1">Uncharacterized protein</fullName>
    </submittedName>
</protein>
<accession>B0P8K0</accession>
<dbReference type="EMBL" id="ABGD02000007">
    <property type="protein sequence ID" value="EDS12245.1"/>
    <property type="molecule type" value="Genomic_DNA"/>
</dbReference>
<dbReference type="Proteomes" id="UP000003803">
    <property type="component" value="Unassembled WGS sequence"/>
</dbReference>
<proteinExistence type="predicted"/>
<dbReference type="AlphaFoldDB" id="B0P8K0"/>
<name>B0P8K0_9FIRM</name>
<keyword evidence="2" id="KW-1185">Reference proteome</keyword>
<gene>
    <name evidence="1" type="ORF">ANACOL_01088</name>
</gene>